<comment type="function">
    <text evidence="2">Exopeptidase that catalyzes the hydrolytic cleavage of multi-L-arginyl-poly-L-aspartic acid (cyanophycin; a water-insoluble reserve polymer) into aspartate-arginine dipeptides.</text>
</comment>
<dbReference type="Proteomes" id="UP000245430">
    <property type="component" value="Unassembled WGS sequence"/>
</dbReference>
<sequence>MQKFKGTLIPIGGNEDKGMGSDEKHTLEFIDEGILYHVVKEAGGVNANIVVIPTASSIPVEVGENYMTAFTTLGCKNVTVLNIKSKEDSEKEESIQLINDSDCIMFSGGDQSKIKNKIGGTTIHNILLDRFKNEEGFVIAGTSAGAMAMTDEMIAGGSPKDAFVKGAVTMYKGLGLIPELIIDTHFIQRGRFGRVSQAVSKFPNLVGFGLAEDTGMIIKNGNDCTVIGSGMVIVFDGSALTHNNEKVLEEGTPMTMVNLIVNILTNGDLYDIKNRRVSVLPIEAPFI</sequence>
<keyword evidence="6" id="KW-0645">Protease</keyword>
<dbReference type="PANTHER" id="PTHR36175">
    <property type="entry name" value="CYANOPHYCINASE"/>
    <property type="match status" value="1"/>
</dbReference>
<dbReference type="PIRSF" id="PIRSF032067">
    <property type="entry name" value="Cyanophycinase"/>
    <property type="match status" value="1"/>
</dbReference>
<dbReference type="RefSeq" id="WP_109681117.1">
    <property type="nucleotide sequence ID" value="NZ_QGGP01000001.1"/>
</dbReference>
<comment type="similarity">
    <text evidence="3">Belongs to the peptidase S51 family.</text>
</comment>
<dbReference type="Pfam" id="PF03575">
    <property type="entry name" value="Peptidase_S51"/>
    <property type="match status" value="1"/>
</dbReference>
<protein>
    <recommendedName>
        <fullName evidence="5">Cyanophycinase</fullName>
        <ecNumber evidence="4">3.4.15.6</ecNumber>
    </recommendedName>
</protein>
<comment type="caution">
    <text evidence="10">The sequence shown here is derived from an EMBL/GenBank/DDBJ whole genome shotgun (WGS) entry which is preliminary data.</text>
</comment>
<keyword evidence="8" id="KW-0720">Serine protease</keyword>
<evidence type="ECO:0000256" key="3">
    <source>
        <dbReference type="ARBA" id="ARBA00006534"/>
    </source>
</evidence>
<proteinExistence type="inferred from homology"/>
<comment type="catalytic activity">
    <reaction evidence="1">
        <text>[L-4-(L-arginin-2-N-yl)aspartate](n) + H2O = [L-4-(L-arginin-2-N-yl)aspartate](n-1) + L-4-(L-arginin-2-N-yl)aspartate</text>
        <dbReference type="Rhea" id="RHEA:12845"/>
        <dbReference type="Rhea" id="RHEA-COMP:13728"/>
        <dbReference type="Rhea" id="RHEA-COMP:13734"/>
        <dbReference type="ChEBI" id="CHEBI:15377"/>
        <dbReference type="ChEBI" id="CHEBI:137986"/>
        <dbReference type="ChEBI" id="CHEBI:137991"/>
        <dbReference type="EC" id="3.4.15.6"/>
    </reaction>
</comment>
<evidence type="ECO:0000256" key="2">
    <source>
        <dbReference type="ARBA" id="ARBA00002039"/>
    </source>
</evidence>
<dbReference type="GO" id="GO:0008241">
    <property type="term" value="F:peptidyl-dipeptidase activity"/>
    <property type="evidence" value="ECO:0007669"/>
    <property type="project" value="UniProtKB-EC"/>
</dbReference>
<dbReference type="CDD" id="cd03145">
    <property type="entry name" value="GAT1_cyanophycinase"/>
    <property type="match status" value="1"/>
</dbReference>
<dbReference type="EC" id="3.4.15.6" evidence="4"/>
<evidence type="ECO:0000256" key="7">
    <source>
        <dbReference type="ARBA" id="ARBA00022801"/>
    </source>
</evidence>
<evidence type="ECO:0000313" key="10">
    <source>
        <dbReference type="EMBL" id="PWK20865.1"/>
    </source>
</evidence>
<evidence type="ECO:0000256" key="8">
    <source>
        <dbReference type="ARBA" id="ARBA00022825"/>
    </source>
</evidence>
<dbReference type="PANTHER" id="PTHR36175:SF1">
    <property type="entry name" value="CYANOPHYCINASE"/>
    <property type="match status" value="1"/>
</dbReference>
<dbReference type="AlphaFoldDB" id="A0A316DSC3"/>
<dbReference type="InterPro" id="IPR005320">
    <property type="entry name" value="Peptidase_S51"/>
</dbReference>
<accession>A0A316DSC3</accession>
<dbReference type="OrthoDB" id="9799980at2"/>
<name>A0A316DSC3_9FLAO</name>
<evidence type="ECO:0000256" key="4">
    <source>
        <dbReference type="ARBA" id="ARBA00013115"/>
    </source>
</evidence>
<evidence type="ECO:0000256" key="6">
    <source>
        <dbReference type="ARBA" id="ARBA00022670"/>
    </source>
</evidence>
<keyword evidence="7" id="KW-0378">Hydrolase</keyword>
<dbReference type="SUPFAM" id="SSF52317">
    <property type="entry name" value="Class I glutamine amidotransferase-like"/>
    <property type="match status" value="1"/>
</dbReference>
<gene>
    <name evidence="10" type="ORF">LX78_00571</name>
</gene>
<feature type="active site" description="Charge relay system" evidence="9">
    <location>
        <position position="185"/>
    </location>
</feature>
<feature type="active site" description="Charge relay system" evidence="9">
    <location>
        <position position="143"/>
    </location>
</feature>
<keyword evidence="11" id="KW-1185">Reference proteome</keyword>
<dbReference type="InterPro" id="IPR011811">
    <property type="entry name" value="Peptidase_S51_cyanophycinase"/>
</dbReference>
<evidence type="ECO:0000313" key="11">
    <source>
        <dbReference type="Proteomes" id="UP000245430"/>
    </source>
</evidence>
<dbReference type="InterPro" id="IPR029062">
    <property type="entry name" value="Class_I_gatase-like"/>
</dbReference>
<dbReference type="GO" id="GO:0006508">
    <property type="term" value="P:proteolysis"/>
    <property type="evidence" value="ECO:0007669"/>
    <property type="project" value="UniProtKB-KW"/>
</dbReference>
<feature type="active site" description="Charge relay system" evidence="9">
    <location>
        <position position="212"/>
    </location>
</feature>
<dbReference type="Gene3D" id="3.40.50.880">
    <property type="match status" value="1"/>
</dbReference>
<evidence type="ECO:0000256" key="1">
    <source>
        <dbReference type="ARBA" id="ARBA00001092"/>
    </source>
</evidence>
<organism evidence="10 11">
    <name type="scientific">Xanthomarina spongicola</name>
    <dbReference type="NCBI Taxonomy" id="570520"/>
    <lineage>
        <taxon>Bacteria</taxon>
        <taxon>Pseudomonadati</taxon>
        <taxon>Bacteroidota</taxon>
        <taxon>Flavobacteriia</taxon>
        <taxon>Flavobacteriales</taxon>
        <taxon>Flavobacteriaceae</taxon>
        <taxon>Xanthomarina</taxon>
    </lineage>
</organism>
<dbReference type="GO" id="GO:0008236">
    <property type="term" value="F:serine-type peptidase activity"/>
    <property type="evidence" value="ECO:0007669"/>
    <property type="project" value="UniProtKB-KW"/>
</dbReference>
<reference evidence="10 11" key="1">
    <citation type="submission" date="2018-05" db="EMBL/GenBank/DDBJ databases">
        <title>Genomic Encyclopedia of Archaeal and Bacterial Type Strains, Phase II (KMG-II): from individual species to whole genera.</title>
        <authorList>
            <person name="Goeker M."/>
        </authorList>
    </citation>
    <scope>NUCLEOTIDE SEQUENCE [LARGE SCALE GENOMIC DNA]</scope>
    <source>
        <strain evidence="10 11">DSM 22637</strain>
    </source>
</reference>
<evidence type="ECO:0000256" key="5">
    <source>
        <dbReference type="ARBA" id="ARBA00015719"/>
    </source>
</evidence>
<dbReference type="EMBL" id="QGGP01000001">
    <property type="protein sequence ID" value="PWK20865.1"/>
    <property type="molecule type" value="Genomic_DNA"/>
</dbReference>
<evidence type="ECO:0000256" key="9">
    <source>
        <dbReference type="PIRSR" id="PIRSR032067-1"/>
    </source>
</evidence>
<dbReference type="NCBIfam" id="TIGR02069">
    <property type="entry name" value="cyanophycinase"/>
    <property type="match status" value="1"/>
</dbReference>